<comment type="subcellular location">
    <subcellularLocation>
        <location evidence="1">Membrane</location>
        <topology evidence="1">Multi-pass membrane protein</topology>
    </subcellularLocation>
</comment>
<keyword evidence="10" id="KW-1185">Reference proteome</keyword>
<feature type="transmembrane region" description="Helical" evidence="7">
    <location>
        <begin position="12"/>
        <end position="37"/>
    </location>
</feature>
<evidence type="ECO:0000313" key="9">
    <source>
        <dbReference type="EMBL" id="RDI39871.1"/>
    </source>
</evidence>
<reference evidence="9 10" key="1">
    <citation type="submission" date="2018-07" db="EMBL/GenBank/DDBJ databases">
        <title>Genomic Encyclopedia of Type Strains, Phase IV (KMG-IV): sequencing the most valuable type-strain genomes for metagenomic binning, comparative biology and taxonomic classification.</title>
        <authorList>
            <person name="Goeker M."/>
        </authorList>
    </citation>
    <scope>NUCLEOTIDE SEQUENCE [LARGE SCALE GENOMIC DNA]</scope>
    <source>
        <strain evidence="9 10">DSM 25281</strain>
    </source>
</reference>
<feature type="transmembrane region" description="Helical" evidence="7">
    <location>
        <begin position="173"/>
        <end position="190"/>
    </location>
</feature>
<keyword evidence="6 7" id="KW-0472">Membrane</keyword>
<dbReference type="EMBL" id="QQAY01000014">
    <property type="protein sequence ID" value="RDI39871.1"/>
    <property type="molecule type" value="Genomic_DNA"/>
</dbReference>
<dbReference type="SUPFAM" id="SSF144091">
    <property type="entry name" value="Rhomboid-like"/>
    <property type="match status" value="1"/>
</dbReference>
<dbReference type="InterPro" id="IPR035952">
    <property type="entry name" value="Rhomboid-like_sf"/>
</dbReference>
<dbReference type="RefSeq" id="WP_114746641.1">
    <property type="nucleotide sequence ID" value="NZ_QQAY01000014.1"/>
</dbReference>
<dbReference type="InterPro" id="IPR022764">
    <property type="entry name" value="Peptidase_S54_rhomboid_dom"/>
</dbReference>
<keyword evidence="4" id="KW-0378">Hydrolase</keyword>
<protein>
    <submittedName>
        <fullName evidence="9">Rhomboid family protein</fullName>
    </submittedName>
</protein>
<dbReference type="GO" id="GO:0004252">
    <property type="term" value="F:serine-type endopeptidase activity"/>
    <property type="evidence" value="ECO:0007669"/>
    <property type="project" value="InterPro"/>
</dbReference>
<feature type="domain" description="Peptidase S54 rhomboid" evidence="8">
    <location>
        <begin position="56"/>
        <end position="191"/>
    </location>
</feature>
<dbReference type="PANTHER" id="PTHR43731">
    <property type="entry name" value="RHOMBOID PROTEASE"/>
    <property type="match status" value="1"/>
</dbReference>
<dbReference type="OrthoDB" id="9813074at2"/>
<dbReference type="Pfam" id="PF01694">
    <property type="entry name" value="Rhomboid"/>
    <property type="match status" value="1"/>
</dbReference>
<feature type="transmembrane region" description="Helical" evidence="7">
    <location>
        <begin position="65"/>
        <end position="85"/>
    </location>
</feature>
<proteinExistence type="inferred from homology"/>
<feature type="transmembrane region" description="Helical" evidence="7">
    <location>
        <begin position="97"/>
        <end position="118"/>
    </location>
</feature>
<sequence>MFVRNENFNDYIKLYPIITCIAAIHTVLFGIAALPYLPNDWIFEKLIGANIYIKQGELWRFVTPLFVHVNFSHFIFNTIALLIFGPPLEKKLGKIGFFCFYLLCGITGNLFAFLLLPLTYVHTGSSGAIFGLFGFYLAAALFGKNPTSRSAQVILPVLIISLFMSFIQPGVNITAHLAGLFTGVAAGILLRGKLES</sequence>
<evidence type="ECO:0000256" key="5">
    <source>
        <dbReference type="ARBA" id="ARBA00022989"/>
    </source>
</evidence>
<dbReference type="GO" id="GO:0016020">
    <property type="term" value="C:membrane"/>
    <property type="evidence" value="ECO:0007669"/>
    <property type="project" value="UniProtKB-SubCell"/>
</dbReference>
<accession>A0A370G7V7</accession>
<dbReference type="AlphaFoldDB" id="A0A370G7V7"/>
<keyword evidence="5 7" id="KW-1133">Transmembrane helix</keyword>
<evidence type="ECO:0000256" key="1">
    <source>
        <dbReference type="ARBA" id="ARBA00004141"/>
    </source>
</evidence>
<organism evidence="9 10">
    <name type="scientific">Falsibacillus pallidus</name>
    <dbReference type="NCBI Taxonomy" id="493781"/>
    <lineage>
        <taxon>Bacteria</taxon>
        <taxon>Bacillati</taxon>
        <taxon>Bacillota</taxon>
        <taxon>Bacilli</taxon>
        <taxon>Bacillales</taxon>
        <taxon>Bacillaceae</taxon>
        <taxon>Falsibacillus</taxon>
    </lineage>
</organism>
<dbReference type="Proteomes" id="UP000255326">
    <property type="component" value="Unassembled WGS sequence"/>
</dbReference>
<comment type="caution">
    <text evidence="9">The sequence shown here is derived from an EMBL/GenBank/DDBJ whole genome shotgun (WGS) entry which is preliminary data.</text>
</comment>
<evidence type="ECO:0000256" key="3">
    <source>
        <dbReference type="ARBA" id="ARBA00022692"/>
    </source>
</evidence>
<evidence type="ECO:0000313" key="10">
    <source>
        <dbReference type="Proteomes" id="UP000255326"/>
    </source>
</evidence>
<evidence type="ECO:0000256" key="4">
    <source>
        <dbReference type="ARBA" id="ARBA00022801"/>
    </source>
</evidence>
<feature type="transmembrane region" description="Helical" evidence="7">
    <location>
        <begin position="150"/>
        <end position="167"/>
    </location>
</feature>
<evidence type="ECO:0000256" key="7">
    <source>
        <dbReference type="SAM" id="Phobius"/>
    </source>
</evidence>
<gene>
    <name evidence="9" type="ORF">DFR59_11428</name>
</gene>
<evidence type="ECO:0000259" key="8">
    <source>
        <dbReference type="Pfam" id="PF01694"/>
    </source>
</evidence>
<name>A0A370G7V7_9BACI</name>
<keyword evidence="3 7" id="KW-0812">Transmembrane</keyword>
<evidence type="ECO:0000256" key="2">
    <source>
        <dbReference type="ARBA" id="ARBA00009045"/>
    </source>
</evidence>
<dbReference type="Gene3D" id="1.20.1540.10">
    <property type="entry name" value="Rhomboid-like"/>
    <property type="match status" value="1"/>
</dbReference>
<comment type="similarity">
    <text evidence="2">Belongs to the peptidase S54 family.</text>
</comment>
<evidence type="ECO:0000256" key="6">
    <source>
        <dbReference type="ARBA" id="ARBA00023136"/>
    </source>
</evidence>
<dbReference type="PANTHER" id="PTHR43731:SF14">
    <property type="entry name" value="PRESENILIN-ASSOCIATED RHOMBOID-LIKE PROTEIN, MITOCHONDRIAL"/>
    <property type="match status" value="1"/>
</dbReference>
<feature type="transmembrane region" description="Helical" evidence="7">
    <location>
        <begin position="124"/>
        <end position="143"/>
    </location>
</feature>
<dbReference type="InterPro" id="IPR050925">
    <property type="entry name" value="Rhomboid_protease_S54"/>
</dbReference>